<evidence type="ECO:0000313" key="2">
    <source>
        <dbReference type="EMBL" id="AFC24011.1"/>
    </source>
</evidence>
<dbReference type="RefSeq" id="WP_015691656.1">
    <property type="nucleotide sequence ID" value="NC_016940.1"/>
</dbReference>
<protein>
    <recommendedName>
        <fullName evidence="4">Secretion system C-terminal sorting domain-containing protein</fullName>
    </recommendedName>
</protein>
<reference evidence="2 3" key="1">
    <citation type="journal article" date="2012" name="Stand. Genomic Sci.">
        <title>Complete genome sequencing and analysis of Saprospira grandis str. Lewin, a predatory marine bacterium.</title>
        <authorList>
            <person name="Saw J.H."/>
            <person name="Yuryev A."/>
            <person name="Kanbe M."/>
            <person name="Hou S."/>
            <person name="Young A.G."/>
            <person name="Aizawa S."/>
            <person name="Alam M."/>
        </authorList>
    </citation>
    <scope>NUCLEOTIDE SEQUENCE [LARGE SCALE GENOMIC DNA]</scope>
    <source>
        <strain evidence="2 3">Lewin</strain>
    </source>
</reference>
<keyword evidence="1" id="KW-0732">Signal</keyword>
<dbReference type="KEGG" id="sgn:SGRA_1276"/>
<organism evidence="2 3">
    <name type="scientific">Saprospira grandis (strain Lewin)</name>
    <dbReference type="NCBI Taxonomy" id="984262"/>
    <lineage>
        <taxon>Bacteria</taxon>
        <taxon>Pseudomonadati</taxon>
        <taxon>Bacteroidota</taxon>
        <taxon>Saprospiria</taxon>
        <taxon>Saprospirales</taxon>
        <taxon>Saprospiraceae</taxon>
        <taxon>Saprospira</taxon>
    </lineage>
</organism>
<accession>H6L597</accession>
<feature type="signal peptide" evidence="1">
    <location>
        <begin position="1"/>
        <end position="21"/>
    </location>
</feature>
<feature type="chain" id="PRO_5003604863" description="Secretion system C-terminal sorting domain-containing protein" evidence="1">
    <location>
        <begin position="22"/>
        <end position="180"/>
    </location>
</feature>
<dbReference type="HOGENOM" id="CLU_1495202_0_0_10"/>
<proteinExistence type="predicted"/>
<dbReference type="STRING" id="984262.SGRA_1276"/>
<dbReference type="PROSITE" id="PS51257">
    <property type="entry name" value="PROKAR_LIPOPROTEIN"/>
    <property type="match status" value="1"/>
</dbReference>
<evidence type="ECO:0008006" key="4">
    <source>
        <dbReference type="Google" id="ProtNLM"/>
    </source>
</evidence>
<sequence length="180" mass="19728">MKKLSSFLLAAAVLFTMGSCGSDSQQAATAVNIKNVNSTRGVQTVQFQGADVAITAEDVFVVEAKKANAKQSEDAVNDIHSSLMSAEKEDQLAGIELTMEDKAVDDMFVFGLKAEEAKDVMFEMYDEEGFELAANNKFSLNQGHNYKALNVTSLEEGKYFFKLKDEAGKEMTNTVVIKRD</sequence>
<name>H6L597_SAPGL</name>
<dbReference type="OrthoDB" id="1491772at2"/>
<keyword evidence="3" id="KW-1185">Reference proteome</keyword>
<evidence type="ECO:0000256" key="1">
    <source>
        <dbReference type="SAM" id="SignalP"/>
    </source>
</evidence>
<dbReference type="Proteomes" id="UP000007519">
    <property type="component" value="Chromosome"/>
</dbReference>
<gene>
    <name evidence="2" type="ordered locus">SGRA_1276</name>
</gene>
<dbReference type="AlphaFoldDB" id="H6L597"/>
<dbReference type="EMBL" id="CP002831">
    <property type="protein sequence ID" value="AFC24011.1"/>
    <property type="molecule type" value="Genomic_DNA"/>
</dbReference>
<evidence type="ECO:0000313" key="3">
    <source>
        <dbReference type="Proteomes" id="UP000007519"/>
    </source>
</evidence>